<sequence>MPRDFILVLSSYSGFIELLVVVYLDPFQYHYVEMAGGFLWLLDVQQHSFE</sequence>
<evidence type="ECO:0000313" key="1">
    <source>
        <dbReference type="EMBL" id="CAK5091023.1"/>
    </source>
</evidence>
<dbReference type="Proteomes" id="UP001497535">
    <property type="component" value="Unassembled WGS sequence"/>
</dbReference>
<evidence type="ECO:0000313" key="2">
    <source>
        <dbReference type="Proteomes" id="UP001497535"/>
    </source>
</evidence>
<protein>
    <submittedName>
        <fullName evidence="1">Uncharacterized protein</fullName>
    </submittedName>
</protein>
<accession>A0ACB1AIG7</accession>
<dbReference type="EMBL" id="CAVMJV010000085">
    <property type="protein sequence ID" value="CAK5091023.1"/>
    <property type="molecule type" value="Genomic_DNA"/>
</dbReference>
<proteinExistence type="predicted"/>
<organism evidence="1 2">
    <name type="scientific">Meloidogyne enterolobii</name>
    <name type="common">Root-knot nematode worm</name>
    <name type="synonym">Meloidogyne mayaguensis</name>
    <dbReference type="NCBI Taxonomy" id="390850"/>
    <lineage>
        <taxon>Eukaryota</taxon>
        <taxon>Metazoa</taxon>
        <taxon>Ecdysozoa</taxon>
        <taxon>Nematoda</taxon>
        <taxon>Chromadorea</taxon>
        <taxon>Rhabditida</taxon>
        <taxon>Tylenchina</taxon>
        <taxon>Tylenchomorpha</taxon>
        <taxon>Tylenchoidea</taxon>
        <taxon>Meloidogynidae</taxon>
        <taxon>Meloidogyninae</taxon>
        <taxon>Meloidogyne</taxon>
    </lineage>
</organism>
<keyword evidence="2" id="KW-1185">Reference proteome</keyword>
<name>A0ACB1AIG7_MELEN</name>
<gene>
    <name evidence="1" type="ORF">MENTE1834_LOCUS38844</name>
</gene>
<reference evidence="1" key="1">
    <citation type="submission" date="2023-11" db="EMBL/GenBank/DDBJ databases">
        <authorList>
            <person name="Poullet M."/>
        </authorList>
    </citation>
    <scope>NUCLEOTIDE SEQUENCE</scope>
    <source>
        <strain evidence="1">E1834</strain>
    </source>
</reference>
<comment type="caution">
    <text evidence="1">The sequence shown here is derived from an EMBL/GenBank/DDBJ whole genome shotgun (WGS) entry which is preliminary data.</text>
</comment>